<organism evidence="2 3">
    <name type="scientific">Rhodamnia argentea</name>
    <dbReference type="NCBI Taxonomy" id="178133"/>
    <lineage>
        <taxon>Eukaryota</taxon>
        <taxon>Viridiplantae</taxon>
        <taxon>Streptophyta</taxon>
        <taxon>Embryophyta</taxon>
        <taxon>Tracheophyta</taxon>
        <taxon>Spermatophyta</taxon>
        <taxon>Magnoliopsida</taxon>
        <taxon>eudicotyledons</taxon>
        <taxon>Gunneridae</taxon>
        <taxon>Pentapetalae</taxon>
        <taxon>rosids</taxon>
        <taxon>malvids</taxon>
        <taxon>Myrtales</taxon>
        <taxon>Myrtaceae</taxon>
        <taxon>Myrtoideae</taxon>
        <taxon>Myrteae</taxon>
        <taxon>Australasian group</taxon>
        <taxon>Rhodamnia</taxon>
    </lineage>
</organism>
<dbReference type="AlphaFoldDB" id="A0A8B8QEN5"/>
<evidence type="ECO:0000313" key="3">
    <source>
        <dbReference type="RefSeq" id="XP_030545634.1"/>
    </source>
</evidence>
<reference evidence="2" key="1">
    <citation type="submission" date="2025-05" db="UniProtKB">
        <authorList>
            <consortium name="RefSeq"/>
        </authorList>
    </citation>
    <scope>NUCLEOTIDE SEQUENCE [LARGE SCALE GENOMIC DNA]</scope>
</reference>
<dbReference type="GeneID" id="115751781"/>
<reference evidence="3" key="2">
    <citation type="submission" date="2025-08" db="UniProtKB">
        <authorList>
            <consortium name="RefSeq"/>
        </authorList>
    </citation>
    <scope>IDENTIFICATION</scope>
    <source>
        <tissue evidence="3">Leaf</tissue>
    </source>
</reference>
<sequence>MAPKSLFLVSLIVGVLVVGAPMAQAQLGGLGGLIGSLLGLIRINGIVPCLLSSTTSLINGTIPVFPNAVVQLKCGGNVVSSATTNQNGVFSILLDPLQFILSTVLNTCQLVVPTPLSSCNSSLPIAGVLQSALQFVGNTVQGLLSIANIVPTGFNLIG</sequence>
<protein>
    <submittedName>
        <fullName evidence="3">Phylloplanin-like</fullName>
    </submittedName>
</protein>
<dbReference type="Proteomes" id="UP000827889">
    <property type="component" value="Chromosome 1"/>
</dbReference>
<feature type="signal peptide" evidence="1">
    <location>
        <begin position="1"/>
        <end position="25"/>
    </location>
</feature>
<dbReference type="PANTHER" id="PTHR34458:SF5">
    <property type="entry name" value="POLLEN OLE E 1 ALLERGEN AND EXTENSIN FAMILY PROTEIN"/>
    <property type="match status" value="1"/>
</dbReference>
<gene>
    <name evidence="3" type="primary">LOC115751781</name>
</gene>
<dbReference type="PANTHER" id="PTHR34458">
    <property type="entry name" value="POLLEN OLE E 1 ALLERGEN AND EXTENSIN FAMILY PROTEIN-RELATED"/>
    <property type="match status" value="1"/>
</dbReference>
<name>A0A8B8QEN5_9MYRT</name>
<keyword evidence="2" id="KW-1185">Reference proteome</keyword>
<dbReference type="KEGG" id="rarg:115751781"/>
<accession>A0A8B8QEN5</accession>
<proteinExistence type="predicted"/>
<dbReference type="OrthoDB" id="905355at2759"/>
<keyword evidence="1" id="KW-0732">Signal</keyword>
<evidence type="ECO:0000313" key="2">
    <source>
        <dbReference type="Proteomes" id="UP000827889"/>
    </source>
</evidence>
<dbReference type="RefSeq" id="XP_030545634.1">
    <property type="nucleotide sequence ID" value="XM_030689774.2"/>
</dbReference>
<feature type="chain" id="PRO_5034373441" evidence="1">
    <location>
        <begin position="26"/>
        <end position="158"/>
    </location>
</feature>
<evidence type="ECO:0000256" key="1">
    <source>
        <dbReference type="SAM" id="SignalP"/>
    </source>
</evidence>
<dbReference type="InterPro" id="IPR040404">
    <property type="entry name" value="Phylloplanin-like"/>
</dbReference>